<dbReference type="InterPro" id="IPR050131">
    <property type="entry name" value="Peptidase_S8_subtilisin-like"/>
</dbReference>
<evidence type="ECO:0000256" key="4">
    <source>
        <dbReference type="ARBA" id="ARBA00022825"/>
    </source>
</evidence>
<feature type="active site" description="Charge relay system" evidence="5">
    <location>
        <position position="534"/>
    </location>
</feature>
<dbReference type="InterPro" id="IPR023827">
    <property type="entry name" value="Peptidase_S8_Asp-AS"/>
</dbReference>
<proteinExistence type="inferred from homology"/>
<dbReference type="PRINTS" id="PR00723">
    <property type="entry name" value="SUBTILISIN"/>
</dbReference>
<dbReference type="InterPro" id="IPR036852">
    <property type="entry name" value="Peptidase_S8/S53_dom_sf"/>
</dbReference>
<dbReference type="InterPro" id="IPR034074">
    <property type="entry name" value="Y4bN_pept_dom"/>
</dbReference>
<dbReference type="HOGENOM" id="CLU_020472_0_0_6"/>
<dbReference type="GO" id="GO:0004252">
    <property type="term" value="F:serine-type endopeptidase activity"/>
    <property type="evidence" value="ECO:0007669"/>
    <property type="project" value="UniProtKB-UniRule"/>
</dbReference>
<feature type="active site" description="Charge relay system" evidence="5">
    <location>
        <position position="294"/>
    </location>
</feature>
<dbReference type="PANTHER" id="PTHR43806">
    <property type="entry name" value="PEPTIDASE S8"/>
    <property type="match status" value="1"/>
</dbReference>
<dbReference type="AlphaFoldDB" id="A0A077P7G7"/>
<keyword evidence="2 5" id="KW-0645">Protease</keyword>
<dbReference type="EMBL" id="CBSX010000163">
    <property type="protein sequence ID" value="CDH06784.1"/>
    <property type="molecule type" value="Genomic_DNA"/>
</dbReference>
<evidence type="ECO:0000256" key="1">
    <source>
        <dbReference type="ARBA" id="ARBA00011073"/>
    </source>
</evidence>
<evidence type="ECO:0000256" key="2">
    <source>
        <dbReference type="ARBA" id="ARBA00022670"/>
    </source>
</evidence>
<accession>A0A077P7G7</accession>
<gene>
    <name evidence="7" type="ORF">XBO1_2450007</name>
</gene>
<dbReference type="InterPro" id="IPR015500">
    <property type="entry name" value="Peptidase_S8_subtilisin-rel"/>
</dbReference>
<protein>
    <submittedName>
        <fullName evidence="7">Putative serine protease</fullName>
    </submittedName>
</protein>
<dbReference type="Pfam" id="PF00082">
    <property type="entry name" value="Peptidase_S8"/>
    <property type="match status" value="1"/>
</dbReference>
<reference evidence="7" key="1">
    <citation type="submission" date="2013-07" db="EMBL/GenBank/DDBJ databases">
        <title>Sub-species coevolution in mutualistic symbiosis.</title>
        <authorList>
            <person name="Murfin K."/>
            <person name="Klassen J."/>
            <person name="Lee M."/>
            <person name="Forst S."/>
            <person name="Stock P."/>
            <person name="Goodrich-Blair H."/>
        </authorList>
    </citation>
    <scope>NUCLEOTIDE SEQUENCE [LARGE SCALE GENOMIC DNA]</scope>
    <source>
        <strain evidence="7">Oregonense</strain>
    </source>
</reference>
<dbReference type="PANTHER" id="PTHR43806:SF11">
    <property type="entry name" value="CEREVISIN-RELATED"/>
    <property type="match status" value="1"/>
</dbReference>
<dbReference type="Proteomes" id="UP000028483">
    <property type="component" value="Unassembled WGS sequence"/>
</dbReference>
<comment type="similarity">
    <text evidence="1 5">Belongs to the peptidase S8 family.</text>
</comment>
<evidence type="ECO:0000256" key="3">
    <source>
        <dbReference type="ARBA" id="ARBA00022801"/>
    </source>
</evidence>
<keyword evidence="3 5" id="KW-0378">Hydrolase</keyword>
<keyword evidence="4 5" id="KW-0720">Serine protease</keyword>
<evidence type="ECO:0000256" key="5">
    <source>
        <dbReference type="PROSITE-ProRule" id="PRU01240"/>
    </source>
</evidence>
<evidence type="ECO:0000259" key="6">
    <source>
        <dbReference type="Pfam" id="PF00082"/>
    </source>
</evidence>
<feature type="domain" description="Peptidase S8/S53" evidence="6">
    <location>
        <begin position="256"/>
        <end position="579"/>
    </location>
</feature>
<comment type="caution">
    <text evidence="7">The sequence shown here is derived from an EMBL/GenBank/DDBJ whole genome shotgun (WGS) entry which is preliminary data.</text>
</comment>
<dbReference type="PROSITE" id="PS51892">
    <property type="entry name" value="SUBTILASE"/>
    <property type="match status" value="1"/>
</dbReference>
<dbReference type="CDD" id="cd04847">
    <property type="entry name" value="Peptidases_S8_Subtilisin_like_2"/>
    <property type="match status" value="1"/>
</dbReference>
<dbReference type="RefSeq" id="WP_038258208.1">
    <property type="nucleotide sequence ID" value="NZ_CAWLUU010000215.1"/>
</dbReference>
<dbReference type="InterPro" id="IPR000209">
    <property type="entry name" value="Peptidase_S8/S53_dom"/>
</dbReference>
<evidence type="ECO:0000313" key="7">
    <source>
        <dbReference type="EMBL" id="CDH06784.1"/>
    </source>
</evidence>
<dbReference type="PROSITE" id="PS00136">
    <property type="entry name" value="SUBTILASE_ASP"/>
    <property type="match status" value="1"/>
</dbReference>
<sequence length="796" mass="89870">MTEQYKHLSIAKESLQNPRRTRQFNIPRTPRADLRLHGSMLSEQLRGITQLATPQIPGKDNDGRYMLKLQYTGMLDIAHLDRHGIEFVSQEDKTICIAFADERGIALFEEHLSQLGHGHITYQQILTALDSVDVWSSEDRKSWSVRHYGFPELESFGLDVELWPIETTRHPSRERICEEFENWLQENMIHRLDRINLDSLLMYRVRVNCEQAEKLLAHRDVRMVDLLPSSGISYEKLNRDINVIPAHIPSPSPDAAKVCILDSGINTAHPLLRSAIAESASFVVNEDEFDHCGHGTAVAGIALYGDVEACDASNFWQPSVWLYNGKLLNSQGEFDTSTIETTLTEAVEYFVDLGCRIFNLSLGNANAPYDGKHIRGIAYVLDVLARRHNILFVVSAGNFSGSSDPDVPQESWRAEYPSYLIHNSSVIIDPAPALNVLTTGSYARHNATFDAQRRADEISHLSPAGEFQPSPFTRHGPSVKGAFKPEIVAHGGNFAVPMRNDGGQWREHAKGLGVLSCHHQFQGSTFFSEQSGTSFSAPYITHLAGRLLNEYPDMSANMLRAMLVNHAVLTPQMENTFSEEVVECYKAESATRNRSIIRDVVGYGVVEEDSLYRSSEEVVVMMCDEQIVNNTHQFFELPLPASFLRTQRAVRELHITLAYSPAVRTTRLDYAATQISYRLIKGTSLQDVQQYFNHDVQDGTKSRNDDAASNRSVIAQQRDHCTVQSSSWTFKRRSPDEKWFVVVTRNDREWGAPLNSQHESYALVVTATDRENAEANLYAEIEARIREQERSRARVS</sequence>
<dbReference type="GO" id="GO:0006508">
    <property type="term" value="P:proteolysis"/>
    <property type="evidence" value="ECO:0007669"/>
    <property type="project" value="UniProtKB-KW"/>
</dbReference>
<feature type="active site" description="Charge relay system" evidence="5">
    <location>
        <position position="262"/>
    </location>
</feature>
<organism evidence="7">
    <name type="scientific">Xenorhabdus bovienii str. oregonense</name>
    <dbReference type="NCBI Taxonomy" id="1398202"/>
    <lineage>
        <taxon>Bacteria</taxon>
        <taxon>Pseudomonadati</taxon>
        <taxon>Pseudomonadota</taxon>
        <taxon>Gammaproteobacteria</taxon>
        <taxon>Enterobacterales</taxon>
        <taxon>Morganellaceae</taxon>
        <taxon>Xenorhabdus</taxon>
    </lineage>
</organism>
<dbReference type="Gene3D" id="3.40.50.200">
    <property type="entry name" value="Peptidase S8/S53 domain"/>
    <property type="match status" value="1"/>
</dbReference>
<name>A0A077P7G7_XENBV</name>
<dbReference type="SUPFAM" id="SSF52743">
    <property type="entry name" value="Subtilisin-like"/>
    <property type="match status" value="1"/>
</dbReference>